<dbReference type="Pfam" id="PF03732">
    <property type="entry name" value="Retrotrans_gag"/>
    <property type="match status" value="1"/>
</dbReference>
<organism evidence="2 3">
    <name type="scientific">Linnemannia gamsii</name>
    <dbReference type="NCBI Taxonomy" id="64522"/>
    <lineage>
        <taxon>Eukaryota</taxon>
        <taxon>Fungi</taxon>
        <taxon>Fungi incertae sedis</taxon>
        <taxon>Mucoromycota</taxon>
        <taxon>Mortierellomycotina</taxon>
        <taxon>Mortierellomycetes</taxon>
        <taxon>Mortierellales</taxon>
        <taxon>Mortierellaceae</taxon>
        <taxon>Linnemannia</taxon>
    </lineage>
</organism>
<evidence type="ECO:0000313" key="3">
    <source>
        <dbReference type="Proteomes" id="UP001194696"/>
    </source>
</evidence>
<gene>
    <name evidence="2" type="ORF">BGZ96_005122</name>
</gene>
<comment type="caution">
    <text evidence="2">The sequence shown here is derived from an EMBL/GenBank/DDBJ whole genome shotgun (WGS) entry which is preliminary data.</text>
</comment>
<keyword evidence="3" id="KW-1185">Reference proteome</keyword>
<accession>A0ABQ7JHJ6</accession>
<feature type="domain" description="Retrotransposon gag" evidence="1">
    <location>
        <begin position="98"/>
        <end position="186"/>
    </location>
</feature>
<sequence>MSIAAEIRDLVAGLGDAEKDRINLLLASLTPLPAGPTQLEQEAANRDVARTLHKILRPQQPSPYAGAIDADACHNFIDNQEEYYEVVKLGDAEWVQYTALSLTDDAKSWWRSSGLTIRSSWFDFKKAFLGFHTPPNAAIAALTALEALRQGNRTVAAYTHDFRRLRHRVPSLDDLTALHWYKKGLEKDTSKEVMLRQPETLDMAITQATLVHSILYPDGPTGFKTRPHQTSDMEVDVRVITLWIRVK</sequence>
<dbReference type="EMBL" id="JAAAIM010002385">
    <property type="protein sequence ID" value="KAG0272894.1"/>
    <property type="molecule type" value="Genomic_DNA"/>
</dbReference>
<reference evidence="2 3" key="1">
    <citation type="journal article" date="2020" name="Fungal Divers.">
        <title>Resolving the Mortierellaceae phylogeny through synthesis of multi-gene phylogenetics and phylogenomics.</title>
        <authorList>
            <person name="Vandepol N."/>
            <person name="Liber J."/>
            <person name="Desiro A."/>
            <person name="Na H."/>
            <person name="Kennedy M."/>
            <person name="Barry K."/>
            <person name="Grigoriev I.V."/>
            <person name="Miller A.N."/>
            <person name="O'Donnell K."/>
            <person name="Stajich J.E."/>
            <person name="Bonito G."/>
        </authorList>
    </citation>
    <scope>NUCLEOTIDE SEQUENCE [LARGE SCALE GENOMIC DNA]</scope>
    <source>
        <strain evidence="2 3">AD045</strain>
    </source>
</reference>
<protein>
    <recommendedName>
        <fullName evidence="1">Retrotransposon gag domain-containing protein</fullName>
    </recommendedName>
</protein>
<dbReference type="Proteomes" id="UP001194696">
    <property type="component" value="Unassembled WGS sequence"/>
</dbReference>
<dbReference type="InterPro" id="IPR005162">
    <property type="entry name" value="Retrotrans_gag_dom"/>
</dbReference>
<name>A0ABQ7JHJ6_9FUNG</name>
<evidence type="ECO:0000313" key="2">
    <source>
        <dbReference type="EMBL" id="KAG0272894.1"/>
    </source>
</evidence>
<proteinExistence type="predicted"/>
<evidence type="ECO:0000259" key="1">
    <source>
        <dbReference type="Pfam" id="PF03732"/>
    </source>
</evidence>